<proteinExistence type="predicted"/>
<protein>
    <submittedName>
        <fullName evidence="1">Uncharacterized protein</fullName>
    </submittedName>
</protein>
<dbReference type="AlphaFoldDB" id="A0A7S3DM11"/>
<name>A0A7S3DM11_9STRA</name>
<gene>
    <name evidence="1" type="ORF">APAL1065_LOCUS7895</name>
</gene>
<accession>A0A7S3DM11</accession>
<reference evidence="1" key="1">
    <citation type="submission" date="2021-01" db="EMBL/GenBank/DDBJ databases">
        <authorList>
            <person name="Corre E."/>
            <person name="Pelletier E."/>
            <person name="Niang G."/>
            <person name="Scheremetjew M."/>
            <person name="Finn R."/>
            <person name="Kale V."/>
            <person name="Holt S."/>
            <person name="Cochrane G."/>
            <person name="Meng A."/>
            <person name="Brown T."/>
            <person name="Cohen L."/>
        </authorList>
    </citation>
    <scope>NUCLEOTIDE SEQUENCE</scope>
    <source>
        <strain evidence="1">CCMP125</strain>
    </source>
</reference>
<organism evidence="1">
    <name type="scientific">Entomoneis paludosa</name>
    <dbReference type="NCBI Taxonomy" id="265537"/>
    <lineage>
        <taxon>Eukaryota</taxon>
        <taxon>Sar</taxon>
        <taxon>Stramenopiles</taxon>
        <taxon>Ochrophyta</taxon>
        <taxon>Bacillariophyta</taxon>
        <taxon>Bacillariophyceae</taxon>
        <taxon>Bacillariophycidae</taxon>
        <taxon>Entomoneidaceae</taxon>
        <taxon>Entomoneis</taxon>
    </lineage>
</organism>
<sequence length="101" mass="11305">MDPISLFGLPEACPAAPNQSIALDPPSAILVMLPTRKACCKFCRTPTRRPMEAWSILGDIWQRSKPRTIILIYLLGNRNTGCSLNWKSSEILVTIHKKQTL</sequence>
<evidence type="ECO:0000313" key="1">
    <source>
        <dbReference type="EMBL" id="CAD9956607.1"/>
    </source>
</evidence>
<dbReference type="EMBL" id="HBHT01011745">
    <property type="protein sequence ID" value="CAD9956607.1"/>
    <property type="molecule type" value="Transcribed_RNA"/>
</dbReference>